<dbReference type="PANTHER" id="PTHR43158">
    <property type="entry name" value="SKFA PEPTIDE EXPORT ATP-BINDING PROTEIN SKFE"/>
    <property type="match status" value="1"/>
</dbReference>
<protein>
    <submittedName>
        <fullName evidence="4">ABC transporter ATP-binding protein</fullName>
    </submittedName>
</protein>
<dbReference type="AlphaFoldDB" id="A0A917FZZ6"/>
<dbReference type="InterPro" id="IPR003593">
    <property type="entry name" value="AAA+_ATPase"/>
</dbReference>
<evidence type="ECO:0000256" key="2">
    <source>
        <dbReference type="ARBA" id="ARBA00022840"/>
    </source>
</evidence>
<dbReference type="Gene3D" id="3.40.50.300">
    <property type="entry name" value="P-loop containing nucleotide triphosphate hydrolases"/>
    <property type="match status" value="1"/>
</dbReference>
<dbReference type="GO" id="GO:0005524">
    <property type="term" value="F:ATP binding"/>
    <property type="evidence" value="ECO:0007669"/>
    <property type="project" value="UniProtKB-KW"/>
</dbReference>
<organism evidence="4 5">
    <name type="scientific">Lysinibacillus alkalisoli</name>
    <dbReference type="NCBI Taxonomy" id="1911548"/>
    <lineage>
        <taxon>Bacteria</taxon>
        <taxon>Bacillati</taxon>
        <taxon>Bacillota</taxon>
        <taxon>Bacilli</taxon>
        <taxon>Bacillales</taxon>
        <taxon>Bacillaceae</taxon>
        <taxon>Lysinibacillus</taxon>
    </lineage>
</organism>
<dbReference type="SUPFAM" id="SSF52540">
    <property type="entry name" value="P-loop containing nucleoside triphosphate hydrolases"/>
    <property type="match status" value="1"/>
</dbReference>
<dbReference type="InterPro" id="IPR027417">
    <property type="entry name" value="P-loop_NTPase"/>
</dbReference>
<evidence type="ECO:0000256" key="1">
    <source>
        <dbReference type="ARBA" id="ARBA00022741"/>
    </source>
</evidence>
<accession>A0A917FZZ6</accession>
<keyword evidence="5" id="KW-1185">Reference proteome</keyword>
<reference evidence="4" key="2">
    <citation type="submission" date="2020-09" db="EMBL/GenBank/DDBJ databases">
        <authorList>
            <person name="Sun Q."/>
            <person name="Zhou Y."/>
        </authorList>
    </citation>
    <scope>NUCLEOTIDE SEQUENCE</scope>
    <source>
        <strain evidence="4">CGMCC 1.15760</strain>
    </source>
</reference>
<evidence type="ECO:0000313" key="4">
    <source>
        <dbReference type="EMBL" id="GGG15831.1"/>
    </source>
</evidence>
<proteinExistence type="predicted"/>
<evidence type="ECO:0000259" key="3">
    <source>
        <dbReference type="PROSITE" id="PS50893"/>
    </source>
</evidence>
<dbReference type="SMART" id="SM00382">
    <property type="entry name" value="AAA"/>
    <property type="match status" value="1"/>
</dbReference>
<dbReference type="InterPro" id="IPR003439">
    <property type="entry name" value="ABC_transporter-like_ATP-bd"/>
</dbReference>
<keyword evidence="2 4" id="KW-0067">ATP-binding</keyword>
<dbReference type="EMBL" id="BMJT01000002">
    <property type="protein sequence ID" value="GGG15831.1"/>
    <property type="molecule type" value="Genomic_DNA"/>
</dbReference>
<feature type="domain" description="ABC transporter" evidence="3">
    <location>
        <begin position="3"/>
        <end position="228"/>
    </location>
</feature>
<evidence type="ECO:0000313" key="5">
    <source>
        <dbReference type="Proteomes" id="UP000616608"/>
    </source>
</evidence>
<dbReference type="Pfam" id="PF00005">
    <property type="entry name" value="ABC_tran"/>
    <property type="match status" value="1"/>
</dbReference>
<dbReference type="PANTHER" id="PTHR43158:SF5">
    <property type="entry name" value="ABC TRANSPORTER, ATP-BINDING PROTEIN"/>
    <property type="match status" value="1"/>
</dbReference>
<name>A0A917FZZ6_9BACI</name>
<reference evidence="4" key="1">
    <citation type="journal article" date="2014" name="Int. J. Syst. Evol. Microbiol.">
        <title>Complete genome sequence of Corynebacterium casei LMG S-19264T (=DSM 44701T), isolated from a smear-ripened cheese.</title>
        <authorList>
            <consortium name="US DOE Joint Genome Institute (JGI-PGF)"/>
            <person name="Walter F."/>
            <person name="Albersmeier A."/>
            <person name="Kalinowski J."/>
            <person name="Ruckert C."/>
        </authorList>
    </citation>
    <scope>NUCLEOTIDE SEQUENCE</scope>
    <source>
        <strain evidence="4">CGMCC 1.15760</strain>
    </source>
</reference>
<sequence length="288" mass="32262">MKIEACHITMQYKQKQVLKDINFTLEGPKIIGFLGHNGAGKTTFLNLLAGLIPSTTGEFKVNGQPAFNNTAVLQEICFIAETGNFQVEMSVEQALKANQFFYPKWDRALADELVEIFALPLKTKVKNLSKGMTSALGIIVGLASQAAITIFDEPYIGMDVAARSKFYDVLLEQQEINPRLFLFSTHLIDEVSDLFEEVLILQQGEVILHTAIMDWDDTIIAIRGDKAQVEKIAQQHTIIHEHVFMKEKTIVLRLQQPLDETSSIVVERVSVQDVLVYLSNQKKEGVAV</sequence>
<dbReference type="RefSeq" id="WP_188613694.1">
    <property type="nucleotide sequence ID" value="NZ_BMJT01000002.1"/>
</dbReference>
<comment type="caution">
    <text evidence="4">The sequence shown here is derived from an EMBL/GenBank/DDBJ whole genome shotgun (WGS) entry which is preliminary data.</text>
</comment>
<keyword evidence="1" id="KW-0547">Nucleotide-binding</keyword>
<dbReference type="GO" id="GO:0016887">
    <property type="term" value="F:ATP hydrolysis activity"/>
    <property type="evidence" value="ECO:0007669"/>
    <property type="project" value="InterPro"/>
</dbReference>
<dbReference type="PROSITE" id="PS50893">
    <property type="entry name" value="ABC_TRANSPORTER_2"/>
    <property type="match status" value="1"/>
</dbReference>
<dbReference type="Proteomes" id="UP000616608">
    <property type="component" value="Unassembled WGS sequence"/>
</dbReference>
<gene>
    <name evidence="4" type="ORF">GCM10007425_07690</name>
</gene>
<dbReference type="CDD" id="cd03230">
    <property type="entry name" value="ABC_DR_subfamily_A"/>
    <property type="match status" value="1"/>
</dbReference>